<reference evidence="2" key="1">
    <citation type="submission" date="2025-08" db="UniProtKB">
        <authorList>
            <consortium name="RefSeq"/>
        </authorList>
    </citation>
    <scope>IDENTIFICATION</scope>
    <source>
        <tissue evidence="2">Muscle</tissue>
    </source>
</reference>
<keyword evidence="1" id="KW-1185">Reference proteome</keyword>
<dbReference type="OrthoDB" id="5962384at2759"/>
<dbReference type="Proteomes" id="UP000504611">
    <property type="component" value="Unplaced"/>
</dbReference>
<sequence>MRVEFTREADSMAETAEVAIDRTQVKKAVQALQAFLKTKSTGDSLFLDDTQQISLLFTLWKIPPKAQTIRIPVAPWPARTQRRLPLHFRDELQHDLRFRPIRFYKPSCLQRREEEHQQRSYPYKVLRTSTNLPKRSAAC</sequence>
<name>A0A6I9MYD0_9TELE</name>
<gene>
    <name evidence="2" type="primary">LOC104945396</name>
</gene>
<protein>
    <submittedName>
        <fullName evidence="2">Ribosomal L1 domain-containing protein 1-like</fullName>
    </submittedName>
</protein>
<evidence type="ECO:0000313" key="2">
    <source>
        <dbReference type="RefSeq" id="XP_010769362.1"/>
    </source>
</evidence>
<organism evidence="1 2">
    <name type="scientific">Notothenia coriiceps</name>
    <name type="common">black rockcod</name>
    <dbReference type="NCBI Taxonomy" id="8208"/>
    <lineage>
        <taxon>Eukaryota</taxon>
        <taxon>Metazoa</taxon>
        <taxon>Chordata</taxon>
        <taxon>Craniata</taxon>
        <taxon>Vertebrata</taxon>
        <taxon>Euteleostomi</taxon>
        <taxon>Actinopterygii</taxon>
        <taxon>Neopterygii</taxon>
        <taxon>Teleostei</taxon>
        <taxon>Neoteleostei</taxon>
        <taxon>Acanthomorphata</taxon>
        <taxon>Eupercaria</taxon>
        <taxon>Perciformes</taxon>
        <taxon>Notothenioidei</taxon>
        <taxon>Nototheniidae</taxon>
        <taxon>Notothenia</taxon>
    </lineage>
</organism>
<evidence type="ECO:0000313" key="1">
    <source>
        <dbReference type="Proteomes" id="UP000504611"/>
    </source>
</evidence>
<dbReference type="GeneID" id="104945396"/>
<accession>A0A6I9MYD0</accession>
<dbReference type="AlphaFoldDB" id="A0A6I9MYD0"/>
<dbReference type="KEGG" id="ncc:104945396"/>
<proteinExistence type="predicted"/>
<dbReference type="RefSeq" id="XP_010769362.1">
    <property type="nucleotide sequence ID" value="XM_010771060.1"/>
</dbReference>